<accession>A0ACB9QGM8</accession>
<protein>
    <submittedName>
        <fullName evidence="1">Uncharacterized protein</fullName>
    </submittedName>
</protein>
<reference evidence="2" key="1">
    <citation type="journal article" date="2023" name="Front. Plant Sci.">
        <title>Chromosomal-level genome assembly of Melastoma candidum provides insights into trichome evolution.</title>
        <authorList>
            <person name="Zhong Y."/>
            <person name="Wu W."/>
            <person name="Sun C."/>
            <person name="Zou P."/>
            <person name="Liu Y."/>
            <person name="Dai S."/>
            <person name="Zhou R."/>
        </authorList>
    </citation>
    <scope>NUCLEOTIDE SEQUENCE [LARGE SCALE GENOMIC DNA]</scope>
</reference>
<sequence length="438" mass="46724">MSPHHRPDPVWKLREFKASLPLRHSGQSRQLVYELTSYGADPSGIRDSTDAILSAMSDALKGPSHGSLMAGITNLGGAQISLQGGIYKVSRPLRFPTTGVGNLVIHGGTLLASDDFPMDGYLIDLSSSNGTSSSSSYNYEFITLRDLLLDANYRGGCISVPNSVRTGIDNCFITHFMSNGILVKGGHETYIRNSYLGQHITAGGDPGERNFTGIAINLQGNDNAVTDVIIFSAEVGIMATGQANVFSGVHCYNKATGFGGTGIYLKLPGNAQTRIVNCYLDYTGIVAEDPVQVDITNSFFLGDAHVLLKSINGVANGLNIVSNMFSGSGGGVDTVQLDEMEGPFRDVSQVVVDRNNAVGMNTRSTIGRGSTQGNGRSWTVDFGSVLLFPDRMGQVQYSLSTSRGGSFPRHILRSASKNRVTVESDVDVAATVYVTVEQ</sequence>
<organism evidence="1 2">
    <name type="scientific">Melastoma candidum</name>
    <dbReference type="NCBI Taxonomy" id="119954"/>
    <lineage>
        <taxon>Eukaryota</taxon>
        <taxon>Viridiplantae</taxon>
        <taxon>Streptophyta</taxon>
        <taxon>Embryophyta</taxon>
        <taxon>Tracheophyta</taxon>
        <taxon>Spermatophyta</taxon>
        <taxon>Magnoliopsida</taxon>
        <taxon>eudicotyledons</taxon>
        <taxon>Gunneridae</taxon>
        <taxon>Pentapetalae</taxon>
        <taxon>rosids</taxon>
        <taxon>malvids</taxon>
        <taxon>Myrtales</taxon>
        <taxon>Melastomataceae</taxon>
        <taxon>Melastomatoideae</taxon>
        <taxon>Melastomateae</taxon>
        <taxon>Melastoma</taxon>
    </lineage>
</organism>
<comment type="caution">
    <text evidence="1">The sequence shown here is derived from an EMBL/GenBank/DDBJ whole genome shotgun (WGS) entry which is preliminary data.</text>
</comment>
<evidence type="ECO:0000313" key="2">
    <source>
        <dbReference type="Proteomes" id="UP001057402"/>
    </source>
</evidence>
<proteinExistence type="predicted"/>
<keyword evidence="2" id="KW-1185">Reference proteome</keyword>
<gene>
    <name evidence="1" type="ORF">MLD38_021019</name>
</gene>
<evidence type="ECO:0000313" key="1">
    <source>
        <dbReference type="EMBL" id="KAI4364992.1"/>
    </source>
</evidence>
<name>A0ACB9QGM8_9MYRT</name>
<dbReference type="EMBL" id="CM042885">
    <property type="protein sequence ID" value="KAI4364992.1"/>
    <property type="molecule type" value="Genomic_DNA"/>
</dbReference>
<dbReference type="Proteomes" id="UP001057402">
    <property type="component" value="Chromosome 6"/>
</dbReference>